<dbReference type="PANTHER" id="PTHR19139">
    <property type="entry name" value="AQUAPORIN TRANSPORTER"/>
    <property type="match status" value="1"/>
</dbReference>
<evidence type="ECO:0000256" key="3">
    <source>
        <dbReference type="ARBA" id="ARBA00022448"/>
    </source>
</evidence>
<keyword evidence="11" id="KW-1185">Reference proteome</keyword>
<dbReference type="PRINTS" id="PR00783">
    <property type="entry name" value="MINTRINSICP"/>
</dbReference>
<evidence type="ECO:0000256" key="2">
    <source>
        <dbReference type="ARBA" id="ARBA00006175"/>
    </source>
</evidence>
<evidence type="ECO:0000256" key="5">
    <source>
        <dbReference type="ARBA" id="ARBA00022692"/>
    </source>
</evidence>
<evidence type="ECO:0000256" key="6">
    <source>
        <dbReference type="ARBA" id="ARBA00022989"/>
    </source>
</evidence>
<evidence type="ECO:0000313" key="11">
    <source>
        <dbReference type="Proteomes" id="UP001203423"/>
    </source>
</evidence>
<dbReference type="InterPro" id="IPR034294">
    <property type="entry name" value="Aquaporin_transptr"/>
</dbReference>
<keyword evidence="4" id="KW-1003">Cell membrane</keyword>
<keyword evidence="6 9" id="KW-1133">Transmembrane helix</keyword>
<dbReference type="SUPFAM" id="SSF81338">
    <property type="entry name" value="Aquaporin-like"/>
    <property type="match status" value="1"/>
</dbReference>
<proteinExistence type="inferred from homology"/>
<keyword evidence="7 9" id="KW-0472">Membrane</keyword>
<dbReference type="InterPro" id="IPR000425">
    <property type="entry name" value="MIP"/>
</dbReference>
<dbReference type="InterPro" id="IPR022357">
    <property type="entry name" value="MIP_CS"/>
</dbReference>
<dbReference type="Pfam" id="PF00230">
    <property type="entry name" value="MIP"/>
    <property type="match status" value="1"/>
</dbReference>
<feature type="transmembrane region" description="Helical" evidence="9">
    <location>
        <begin position="79"/>
        <end position="101"/>
    </location>
</feature>
<dbReference type="InterPro" id="IPR023271">
    <property type="entry name" value="Aquaporin-like"/>
</dbReference>
<feature type="transmembrane region" description="Helical" evidence="9">
    <location>
        <begin position="9"/>
        <end position="27"/>
    </location>
</feature>
<feature type="transmembrane region" description="Helical" evidence="9">
    <location>
        <begin position="39"/>
        <end position="58"/>
    </location>
</feature>
<keyword evidence="5 8" id="KW-0812">Transmembrane</keyword>
<dbReference type="PANTHER" id="PTHR19139:SF199">
    <property type="entry name" value="MIP17260P"/>
    <property type="match status" value="1"/>
</dbReference>
<evidence type="ECO:0000256" key="1">
    <source>
        <dbReference type="ARBA" id="ARBA00004651"/>
    </source>
</evidence>
<organism evidence="10 11">
    <name type="scientific">Shewanella surugensis</name>
    <dbReference type="NCBI Taxonomy" id="212020"/>
    <lineage>
        <taxon>Bacteria</taxon>
        <taxon>Pseudomonadati</taxon>
        <taxon>Pseudomonadota</taxon>
        <taxon>Gammaproteobacteria</taxon>
        <taxon>Alteromonadales</taxon>
        <taxon>Shewanellaceae</taxon>
        <taxon>Shewanella</taxon>
    </lineage>
</organism>
<comment type="caution">
    <text evidence="10">The sequence shown here is derived from an EMBL/GenBank/DDBJ whole genome shotgun (WGS) entry which is preliminary data.</text>
</comment>
<evidence type="ECO:0000313" key="10">
    <source>
        <dbReference type="EMBL" id="MCL1126814.1"/>
    </source>
</evidence>
<keyword evidence="3 8" id="KW-0813">Transport</keyword>
<sequence>MKSLSFQKLLAELLGTFMLATVVLVSLTPSTPFPLATPIAAALSLGLSVYLLGSVSGCHINPAISLAMLVCRQMDIIHFVGYIIFQCAGALLAYFFSAFLYP</sequence>
<comment type="subcellular location">
    <subcellularLocation>
        <location evidence="1">Cell membrane</location>
        <topology evidence="1">Multi-pass membrane protein</topology>
    </subcellularLocation>
</comment>
<dbReference type="EMBL" id="JAKIKS010000108">
    <property type="protein sequence ID" value="MCL1126814.1"/>
    <property type="molecule type" value="Genomic_DNA"/>
</dbReference>
<evidence type="ECO:0000256" key="7">
    <source>
        <dbReference type="ARBA" id="ARBA00023136"/>
    </source>
</evidence>
<dbReference type="PROSITE" id="PS00221">
    <property type="entry name" value="MIP"/>
    <property type="match status" value="1"/>
</dbReference>
<accession>A0ABT0LGJ7</accession>
<dbReference type="Gene3D" id="1.20.1080.10">
    <property type="entry name" value="Glycerol uptake facilitator protein"/>
    <property type="match status" value="1"/>
</dbReference>
<gene>
    <name evidence="10" type="ORF">L2764_20585</name>
</gene>
<name>A0ABT0LGJ7_9GAMM</name>
<comment type="similarity">
    <text evidence="2 8">Belongs to the MIP/aquaporin (TC 1.A.8) family.</text>
</comment>
<reference evidence="10 11" key="1">
    <citation type="submission" date="2022-01" db="EMBL/GenBank/DDBJ databases">
        <title>Whole genome-based taxonomy of the Shewanellaceae.</title>
        <authorList>
            <person name="Martin-Rodriguez A.J."/>
        </authorList>
    </citation>
    <scope>NUCLEOTIDE SEQUENCE [LARGE SCALE GENOMIC DNA]</scope>
    <source>
        <strain evidence="10 11">DSM 17177</strain>
    </source>
</reference>
<dbReference type="RefSeq" id="WP_248942223.1">
    <property type="nucleotide sequence ID" value="NZ_JAKIKS010000108.1"/>
</dbReference>
<evidence type="ECO:0000256" key="4">
    <source>
        <dbReference type="ARBA" id="ARBA00022475"/>
    </source>
</evidence>
<evidence type="ECO:0000256" key="8">
    <source>
        <dbReference type="RuleBase" id="RU000477"/>
    </source>
</evidence>
<evidence type="ECO:0000256" key="9">
    <source>
        <dbReference type="SAM" id="Phobius"/>
    </source>
</evidence>
<dbReference type="Proteomes" id="UP001203423">
    <property type="component" value="Unassembled WGS sequence"/>
</dbReference>
<protein>
    <submittedName>
        <fullName evidence="10">Aquaporin</fullName>
    </submittedName>
</protein>